<feature type="chain" id="PRO_5035838541" evidence="1">
    <location>
        <begin position="19"/>
        <end position="110"/>
    </location>
</feature>
<gene>
    <name evidence="2" type="ORF">SMN809_LOCUS15717</name>
</gene>
<organism evidence="2 3">
    <name type="scientific">Rotaria magnacalcarata</name>
    <dbReference type="NCBI Taxonomy" id="392030"/>
    <lineage>
        <taxon>Eukaryota</taxon>
        <taxon>Metazoa</taxon>
        <taxon>Spiralia</taxon>
        <taxon>Gnathifera</taxon>
        <taxon>Rotifera</taxon>
        <taxon>Eurotatoria</taxon>
        <taxon>Bdelloidea</taxon>
        <taxon>Philodinida</taxon>
        <taxon>Philodinidae</taxon>
        <taxon>Rotaria</taxon>
    </lineage>
</organism>
<dbReference type="EMBL" id="CAJOBI010006831">
    <property type="protein sequence ID" value="CAF4070516.1"/>
    <property type="molecule type" value="Genomic_DNA"/>
</dbReference>
<feature type="non-terminal residue" evidence="2">
    <location>
        <position position="110"/>
    </location>
</feature>
<evidence type="ECO:0000313" key="3">
    <source>
        <dbReference type="Proteomes" id="UP000676336"/>
    </source>
</evidence>
<feature type="signal peptide" evidence="1">
    <location>
        <begin position="1"/>
        <end position="18"/>
    </location>
</feature>
<dbReference type="AlphaFoldDB" id="A0A8S2PXA7"/>
<accession>A0A8S2PXA7</accession>
<dbReference type="Proteomes" id="UP000676336">
    <property type="component" value="Unassembled WGS sequence"/>
</dbReference>
<evidence type="ECO:0000313" key="2">
    <source>
        <dbReference type="EMBL" id="CAF4070516.1"/>
    </source>
</evidence>
<sequence length="110" mass="12354">MKSLLLLVLISILTVTNGSYNPIPIGSVVISTTSNIFTMVPMEYGGNDKLSNIFIAPTNMTIINTIFDPTLRYLYIIFTNVTNGNVYIGRLMFRNQLDSTIYQLSFSFDL</sequence>
<evidence type="ECO:0000256" key="1">
    <source>
        <dbReference type="SAM" id="SignalP"/>
    </source>
</evidence>
<comment type="caution">
    <text evidence="2">The sequence shown here is derived from an EMBL/GenBank/DDBJ whole genome shotgun (WGS) entry which is preliminary data.</text>
</comment>
<name>A0A8S2PXA7_9BILA</name>
<reference evidence="2" key="1">
    <citation type="submission" date="2021-02" db="EMBL/GenBank/DDBJ databases">
        <authorList>
            <person name="Nowell W R."/>
        </authorList>
    </citation>
    <scope>NUCLEOTIDE SEQUENCE</scope>
</reference>
<keyword evidence="1" id="KW-0732">Signal</keyword>
<protein>
    <submittedName>
        <fullName evidence="2">Uncharacterized protein</fullName>
    </submittedName>
</protein>
<proteinExistence type="predicted"/>